<dbReference type="Proteomes" id="UP000886998">
    <property type="component" value="Unassembled WGS sequence"/>
</dbReference>
<evidence type="ECO:0000313" key="2">
    <source>
        <dbReference type="Proteomes" id="UP000886998"/>
    </source>
</evidence>
<protein>
    <submittedName>
        <fullName evidence="1">Uncharacterized protein</fullName>
    </submittedName>
</protein>
<dbReference type="AlphaFoldDB" id="A0A8X6XS16"/>
<name>A0A8X6XS16_9ARAC</name>
<organism evidence="1 2">
    <name type="scientific">Trichonephila inaurata madagascariensis</name>
    <dbReference type="NCBI Taxonomy" id="2747483"/>
    <lineage>
        <taxon>Eukaryota</taxon>
        <taxon>Metazoa</taxon>
        <taxon>Ecdysozoa</taxon>
        <taxon>Arthropoda</taxon>
        <taxon>Chelicerata</taxon>
        <taxon>Arachnida</taxon>
        <taxon>Araneae</taxon>
        <taxon>Araneomorphae</taxon>
        <taxon>Entelegynae</taxon>
        <taxon>Araneoidea</taxon>
        <taxon>Nephilidae</taxon>
        <taxon>Trichonephila</taxon>
        <taxon>Trichonephila inaurata</taxon>
    </lineage>
</organism>
<keyword evidence="2" id="KW-1185">Reference proteome</keyword>
<evidence type="ECO:0000313" key="1">
    <source>
        <dbReference type="EMBL" id="GFY58850.1"/>
    </source>
</evidence>
<dbReference type="OrthoDB" id="10369885at2759"/>
<sequence length="162" mass="18851">MYDSGDIVTIWQLVNVAQDDNPTDEQVLRRPEDLCAWTIWRVACSTQLANDFLRFERRDSESISNLSPSFKNCFPYLFRMSFKSSRYERSCRQPAILSRKRKAEKEILLSVSFLIAQHSAIDWNPLERNFICKCLCVCEQRSIIQDVFGDSLIIPKGLKCIC</sequence>
<proteinExistence type="predicted"/>
<reference evidence="1" key="1">
    <citation type="submission" date="2020-08" db="EMBL/GenBank/DDBJ databases">
        <title>Multicomponent nature underlies the extraordinary mechanical properties of spider dragline silk.</title>
        <authorList>
            <person name="Kono N."/>
            <person name="Nakamura H."/>
            <person name="Mori M."/>
            <person name="Yoshida Y."/>
            <person name="Ohtoshi R."/>
            <person name="Malay A.D."/>
            <person name="Moran D.A.P."/>
            <person name="Tomita M."/>
            <person name="Numata K."/>
            <person name="Arakawa K."/>
        </authorList>
    </citation>
    <scope>NUCLEOTIDE SEQUENCE</scope>
</reference>
<gene>
    <name evidence="1" type="ORF">TNIN_324941</name>
</gene>
<dbReference type="EMBL" id="BMAV01012277">
    <property type="protein sequence ID" value="GFY58850.1"/>
    <property type="molecule type" value="Genomic_DNA"/>
</dbReference>
<comment type="caution">
    <text evidence="1">The sequence shown here is derived from an EMBL/GenBank/DDBJ whole genome shotgun (WGS) entry which is preliminary data.</text>
</comment>
<accession>A0A8X6XS16</accession>